<evidence type="ECO:0000256" key="3">
    <source>
        <dbReference type="ARBA" id="ARBA00023082"/>
    </source>
</evidence>
<dbReference type="InterPro" id="IPR013249">
    <property type="entry name" value="RNA_pol_sigma70_r4_t2"/>
</dbReference>
<organism evidence="7 8">
    <name type="scientific">Halalkalibacter hemicellulosilyticusJCM 9152</name>
    <dbReference type="NCBI Taxonomy" id="1236971"/>
    <lineage>
        <taxon>Bacteria</taxon>
        <taxon>Bacillati</taxon>
        <taxon>Bacillota</taxon>
        <taxon>Bacilli</taxon>
        <taxon>Bacillales</taxon>
        <taxon>Bacillaceae</taxon>
        <taxon>Halalkalibacter</taxon>
    </lineage>
</organism>
<dbReference type="RefSeq" id="WP_035343061.1">
    <property type="nucleotide sequence ID" value="NZ_BAUU01000011.1"/>
</dbReference>
<dbReference type="CDD" id="cd06171">
    <property type="entry name" value="Sigma70_r4"/>
    <property type="match status" value="1"/>
</dbReference>
<feature type="domain" description="RNA polymerase sigma-70 region 2" evidence="5">
    <location>
        <begin position="24"/>
        <end position="87"/>
    </location>
</feature>
<dbReference type="SUPFAM" id="SSF88946">
    <property type="entry name" value="Sigma2 domain of RNA polymerase sigma factors"/>
    <property type="match status" value="1"/>
</dbReference>
<dbReference type="InterPro" id="IPR007627">
    <property type="entry name" value="RNA_pol_sigma70_r2"/>
</dbReference>
<evidence type="ECO:0000256" key="2">
    <source>
        <dbReference type="ARBA" id="ARBA00023015"/>
    </source>
</evidence>
<dbReference type="GO" id="GO:0003677">
    <property type="term" value="F:DNA binding"/>
    <property type="evidence" value="ECO:0007669"/>
    <property type="project" value="InterPro"/>
</dbReference>
<evidence type="ECO:0000313" key="7">
    <source>
        <dbReference type="EMBL" id="GAE30419.1"/>
    </source>
</evidence>
<dbReference type="InterPro" id="IPR014284">
    <property type="entry name" value="RNA_pol_sigma-70_dom"/>
</dbReference>
<dbReference type="PANTHER" id="PTHR43133">
    <property type="entry name" value="RNA POLYMERASE ECF-TYPE SIGMA FACTO"/>
    <property type="match status" value="1"/>
</dbReference>
<dbReference type="InterPro" id="IPR013324">
    <property type="entry name" value="RNA_pol_sigma_r3/r4-like"/>
</dbReference>
<sequence>MERVELFAKHQSVSLQYEKLDEMMDCYGQALQQLVYTYVKDYATAEDLTQEIFIKAFKKLHTFRQQSSIKTWLFRIAMNHCKDYLKSWHHRQIILDNDLVHNTIANEVQIEQRFMQQSEEQRLVNAVLQLPLTYREVVYLYYYEEWTIKEISQLTHKNENTIKTRLNRARKLIKDQLSQEGNE</sequence>
<dbReference type="STRING" id="1236971.JCM9152_1826"/>
<evidence type="ECO:0000256" key="1">
    <source>
        <dbReference type="ARBA" id="ARBA00010641"/>
    </source>
</evidence>
<dbReference type="Gene3D" id="1.10.10.10">
    <property type="entry name" value="Winged helix-like DNA-binding domain superfamily/Winged helix DNA-binding domain"/>
    <property type="match status" value="1"/>
</dbReference>
<dbReference type="Pfam" id="PF04542">
    <property type="entry name" value="Sigma70_r2"/>
    <property type="match status" value="1"/>
</dbReference>
<dbReference type="Pfam" id="PF08281">
    <property type="entry name" value="Sigma70_r4_2"/>
    <property type="match status" value="1"/>
</dbReference>
<dbReference type="Proteomes" id="UP000018895">
    <property type="component" value="Unassembled WGS sequence"/>
</dbReference>
<dbReference type="Gene3D" id="1.10.1740.10">
    <property type="match status" value="1"/>
</dbReference>
<dbReference type="EMBL" id="BAUU01000011">
    <property type="protein sequence ID" value="GAE30419.1"/>
    <property type="molecule type" value="Genomic_DNA"/>
</dbReference>
<keyword evidence="8" id="KW-1185">Reference proteome</keyword>
<evidence type="ECO:0000259" key="6">
    <source>
        <dbReference type="Pfam" id="PF08281"/>
    </source>
</evidence>
<comment type="similarity">
    <text evidence="1">Belongs to the sigma-70 factor family. ECF subfamily.</text>
</comment>
<dbReference type="InterPro" id="IPR013325">
    <property type="entry name" value="RNA_pol_sigma_r2"/>
</dbReference>
<dbReference type="InterPro" id="IPR039425">
    <property type="entry name" value="RNA_pol_sigma-70-like"/>
</dbReference>
<dbReference type="NCBIfam" id="NF006930">
    <property type="entry name" value="PRK09415.1"/>
    <property type="match status" value="1"/>
</dbReference>
<gene>
    <name evidence="7" type="ORF">JCM9152_1826</name>
</gene>
<dbReference type="GO" id="GO:0006352">
    <property type="term" value="P:DNA-templated transcription initiation"/>
    <property type="evidence" value="ECO:0007669"/>
    <property type="project" value="InterPro"/>
</dbReference>
<evidence type="ECO:0000313" key="8">
    <source>
        <dbReference type="Proteomes" id="UP000018895"/>
    </source>
</evidence>
<evidence type="ECO:0000259" key="5">
    <source>
        <dbReference type="Pfam" id="PF04542"/>
    </source>
</evidence>
<dbReference type="PANTHER" id="PTHR43133:SF60">
    <property type="entry name" value="RNA POLYMERASE SIGMA FACTOR SIGV"/>
    <property type="match status" value="1"/>
</dbReference>
<dbReference type="OrthoDB" id="9794508at2"/>
<dbReference type="GO" id="GO:0016987">
    <property type="term" value="F:sigma factor activity"/>
    <property type="evidence" value="ECO:0007669"/>
    <property type="project" value="UniProtKB-KW"/>
</dbReference>
<accession>W4QGI4</accession>
<dbReference type="SUPFAM" id="SSF88659">
    <property type="entry name" value="Sigma3 and sigma4 domains of RNA polymerase sigma factors"/>
    <property type="match status" value="1"/>
</dbReference>
<keyword evidence="2" id="KW-0805">Transcription regulation</keyword>
<proteinExistence type="inferred from homology"/>
<evidence type="ECO:0000256" key="4">
    <source>
        <dbReference type="ARBA" id="ARBA00023163"/>
    </source>
</evidence>
<comment type="caution">
    <text evidence="7">The sequence shown here is derived from an EMBL/GenBank/DDBJ whole genome shotgun (WGS) entry which is preliminary data.</text>
</comment>
<dbReference type="InterPro" id="IPR036388">
    <property type="entry name" value="WH-like_DNA-bd_sf"/>
</dbReference>
<keyword evidence="3" id="KW-0731">Sigma factor</keyword>
<protein>
    <submittedName>
        <fullName evidence="7">RNA polymerase sigma C factor</fullName>
    </submittedName>
</protein>
<reference evidence="7" key="1">
    <citation type="journal article" date="2014" name="Genome Announc.">
        <title>Draft Genome Sequences of Three Alkaliphilic Bacillus Strains, Bacillus wakoensis JCM 9140T, Bacillus akibai JCM 9157T, and Bacillus hemicellulosilyticus JCM 9152T.</title>
        <authorList>
            <person name="Yuki M."/>
            <person name="Oshima K."/>
            <person name="Suda W."/>
            <person name="Oshida Y."/>
            <person name="Kitamura K."/>
            <person name="Iida T."/>
            <person name="Hattori M."/>
            <person name="Ohkuma M."/>
        </authorList>
    </citation>
    <scope>NUCLEOTIDE SEQUENCE [LARGE SCALE GENOMIC DNA]</scope>
    <source>
        <strain evidence="7">JCM 9152</strain>
    </source>
</reference>
<name>W4QGI4_9BACI</name>
<feature type="domain" description="RNA polymerase sigma factor 70 region 4 type 2" evidence="6">
    <location>
        <begin position="121"/>
        <end position="172"/>
    </location>
</feature>
<keyword evidence="4" id="KW-0804">Transcription</keyword>
<dbReference type="NCBIfam" id="TIGR02937">
    <property type="entry name" value="sigma70-ECF"/>
    <property type="match status" value="1"/>
</dbReference>
<dbReference type="AlphaFoldDB" id="W4QGI4"/>